<sequence>MSRAFSAKKSSSLPPPPTPITVASSCAKNKQSPRSPLQDLNRISSSSNSSYASTEAPKGCLRFLSSSSFRTPVNRPKSLTKTPSSLPRAVAVKQSKSNSSKENLPKGNSRVRTKVLASDKARTQRKNPPSCLYQWQSGKKSCSRIGQKSKPCSALNEHGKLLPRLPSASEELNQKEDILGGINDNAGKHDPLKLCHGDVNSTPSKMVTGSYSEDVRVFGDVEENPNASISRTPPIHDSVSPEIQFGSSLVSKTTTPACYGAGYVVSGVADKRKCRPRGILTVERNYSGRDKITADSCDDDEKKVVDNIDHASPSLLPLPAEAVVHWLSSPSNKGKKNPSHKSEHEVNQSQGLAESTTLASSTSPSSSSKTFWNVSDNSDLSGGVNGIMRKISSSISPSGLAEFQVPSDYRFSPSYSSLLFSSNSTPICREGTSGKGKSDRYNLIDENSPFSLNSFGSGNVIQTPESDCSSDLHVGLLLVNADNKKGDNSDPDLNSSSQMLLSENFLLNSSMPLEDSVNSSFQFDCLTVPHESIDLRKHPNFLDDHDPWLSSSTTENASQSQMRISWREGLTSQLYELDEFDYCRCLSDEEEIVNDSGINKFSGSQLNVETNDGKKLNSDDGITETEDSELEIDGFGKEKFPGLIACSGAESISTDGGGLVASEDDPDWTLFRVNKLFEV</sequence>
<organism evidence="2 3">
    <name type="scientific">Flemingia macrophylla</name>
    <dbReference type="NCBI Taxonomy" id="520843"/>
    <lineage>
        <taxon>Eukaryota</taxon>
        <taxon>Viridiplantae</taxon>
        <taxon>Streptophyta</taxon>
        <taxon>Embryophyta</taxon>
        <taxon>Tracheophyta</taxon>
        <taxon>Spermatophyta</taxon>
        <taxon>Magnoliopsida</taxon>
        <taxon>eudicotyledons</taxon>
        <taxon>Gunneridae</taxon>
        <taxon>Pentapetalae</taxon>
        <taxon>rosids</taxon>
        <taxon>fabids</taxon>
        <taxon>Fabales</taxon>
        <taxon>Fabaceae</taxon>
        <taxon>Papilionoideae</taxon>
        <taxon>50 kb inversion clade</taxon>
        <taxon>NPAAA clade</taxon>
        <taxon>indigoferoid/millettioid clade</taxon>
        <taxon>Phaseoleae</taxon>
        <taxon>Flemingia</taxon>
    </lineage>
</organism>
<name>A0ABD1LNK3_9FABA</name>
<keyword evidence="3" id="KW-1185">Reference proteome</keyword>
<evidence type="ECO:0000313" key="3">
    <source>
        <dbReference type="Proteomes" id="UP001603857"/>
    </source>
</evidence>
<evidence type="ECO:0000256" key="1">
    <source>
        <dbReference type="SAM" id="MobiDB-lite"/>
    </source>
</evidence>
<reference evidence="2 3" key="1">
    <citation type="submission" date="2024-08" db="EMBL/GenBank/DDBJ databases">
        <title>Insights into the chromosomal genome structure of Flemingia macrophylla.</title>
        <authorList>
            <person name="Ding Y."/>
            <person name="Zhao Y."/>
            <person name="Bi W."/>
            <person name="Wu M."/>
            <person name="Zhao G."/>
            <person name="Gong Y."/>
            <person name="Li W."/>
            <person name="Zhang P."/>
        </authorList>
    </citation>
    <scope>NUCLEOTIDE SEQUENCE [LARGE SCALE GENOMIC DNA]</scope>
    <source>
        <strain evidence="2">DYQJB</strain>
        <tissue evidence="2">Leaf</tissue>
    </source>
</reference>
<feature type="compositionally biased region" description="Polar residues" evidence="1">
    <location>
        <begin position="26"/>
        <end position="35"/>
    </location>
</feature>
<feature type="region of interest" description="Disordered" evidence="1">
    <location>
        <begin position="1"/>
        <end position="132"/>
    </location>
</feature>
<gene>
    <name evidence="2" type="ORF">Fmac_024142</name>
</gene>
<proteinExistence type="predicted"/>
<accession>A0ABD1LNK3</accession>
<feature type="compositionally biased region" description="Low complexity" evidence="1">
    <location>
        <begin position="355"/>
        <end position="370"/>
    </location>
</feature>
<feature type="compositionally biased region" description="Polar residues" evidence="1">
    <location>
        <begin position="64"/>
        <end position="85"/>
    </location>
</feature>
<protein>
    <submittedName>
        <fullName evidence="2">Uncharacterized protein</fullName>
    </submittedName>
</protein>
<dbReference type="AlphaFoldDB" id="A0ABD1LNK3"/>
<comment type="caution">
    <text evidence="2">The sequence shown here is derived from an EMBL/GenBank/DDBJ whole genome shotgun (WGS) entry which is preliminary data.</text>
</comment>
<dbReference type="PROSITE" id="PS51257">
    <property type="entry name" value="PROKAR_LIPOPROTEIN"/>
    <property type="match status" value="1"/>
</dbReference>
<dbReference type="Proteomes" id="UP001603857">
    <property type="component" value="Unassembled WGS sequence"/>
</dbReference>
<evidence type="ECO:0000313" key="2">
    <source>
        <dbReference type="EMBL" id="KAL2325084.1"/>
    </source>
</evidence>
<dbReference type="EMBL" id="JBGMDY010000008">
    <property type="protein sequence ID" value="KAL2325084.1"/>
    <property type="molecule type" value="Genomic_DNA"/>
</dbReference>
<feature type="compositionally biased region" description="Low complexity" evidence="1">
    <location>
        <begin position="44"/>
        <end position="53"/>
    </location>
</feature>
<feature type="region of interest" description="Disordered" evidence="1">
    <location>
        <begin position="328"/>
        <end position="374"/>
    </location>
</feature>
<dbReference type="PANTHER" id="PTHR36022">
    <property type="entry name" value="GPI-ANCHORED ADHESIN-LIKE PROTEIN"/>
    <property type="match status" value="1"/>
</dbReference>
<dbReference type="PANTHER" id="PTHR36022:SF1">
    <property type="entry name" value="GPI-ANCHORED ADHESIN-LIKE PROTEIN"/>
    <property type="match status" value="1"/>
</dbReference>